<dbReference type="Proteomes" id="UP001428341">
    <property type="component" value="Unassembled WGS sequence"/>
</dbReference>
<evidence type="ECO:0000313" key="1">
    <source>
        <dbReference type="EMBL" id="KAK9182454.1"/>
    </source>
</evidence>
<reference evidence="1 2" key="1">
    <citation type="submission" date="2024-05" db="EMBL/GenBank/DDBJ databases">
        <title>Haplotype-resolved chromosome-level genome assembly of Huyou (Citrus changshanensis).</title>
        <authorList>
            <person name="Miao C."/>
            <person name="Chen W."/>
            <person name="Wu Y."/>
            <person name="Wang L."/>
            <person name="Zhao S."/>
            <person name="Grierson D."/>
            <person name="Xu C."/>
            <person name="Chen K."/>
        </authorList>
    </citation>
    <scope>NUCLEOTIDE SEQUENCE [LARGE SCALE GENOMIC DNA]</scope>
    <source>
        <strain evidence="1">01-14</strain>
        <tissue evidence="1">Leaf</tissue>
    </source>
</reference>
<gene>
    <name evidence="1" type="ORF">WN944_025599</name>
</gene>
<name>A0AAP0LQ44_9ROSI</name>
<comment type="caution">
    <text evidence="1">The sequence shown here is derived from an EMBL/GenBank/DDBJ whole genome shotgun (WGS) entry which is preliminary data.</text>
</comment>
<protein>
    <submittedName>
        <fullName evidence="1">Uncharacterized protein</fullName>
    </submittedName>
</protein>
<keyword evidence="2" id="KW-1185">Reference proteome</keyword>
<proteinExistence type="predicted"/>
<dbReference type="AlphaFoldDB" id="A0AAP0LQ44"/>
<dbReference type="EMBL" id="JBCGBO010000024">
    <property type="protein sequence ID" value="KAK9182454.1"/>
    <property type="molecule type" value="Genomic_DNA"/>
</dbReference>
<sequence length="99" mass="11059">MNDEGVQNATVIRTVFSFHGDRQNIRPHVKNFGSDKIGSGMEPDWMKYSKPDQANPRDLLLRVQSSAICCCASSHPRSAAARPVIRDLLPRSETDLLHV</sequence>
<accession>A0AAP0LQ44</accession>
<organism evidence="1 2">
    <name type="scientific">Citrus x changshan-huyou</name>
    <dbReference type="NCBI Taxonomy" id="2935761"/>
    <lineage>
        <taxon>Eukaryota</taxon>
        <taxon>Viridiplantae</taxon>
        <taxon>Streptophyta</taxon>
        <taxon>Embryophyta</taxon>
        <taxon>Tracheophyta</taxon>
        <taxon>Spermatophyta</taxon>
        <taxon>Magnoliopsida</taxon>
        <taxon>eudicotyledons</taxon>
        <taxon>Gunneridae</taxon>
        <taxon>Pentapetalae</taxon>
        <taxon>rosids</taxon>
        <taxon>malvids</taxon>
        <taxon>Sapindales</taxon>
        <taxon>Rutaceae</taxon>
        <taxon>Aurantioideae</taxon>
        <taxon>Citrus</taxon>
    </lineage>
</organism>
<evidence type="ECO:0000313" key="2">
    <source>
        <dbReference type="Proteomes" id="UP001428341"/>
    </source>
</evidence>